<evidence type="ECO:0000313" key="5">
    <source>
        <dbReference type="EMBL" id="KAG1898722.1"/>
    </source>
</evidence>
<evidence type="ECO:0000256" key="3">
    <source>
        <dbReference type="ARBA" id="ARBA00022525"/>
    </source>
</evidence>
<sequence>MPPVRTKTFSLLCLLLGEHPRQIFKVKIVSTKTVSDLKELIKEKKTAFRDLDADALQLWKVDLLVDNTLKHNVNNIKLDQQQLLSAVDAMYEVFDSPPQPKHLHILVQPLPAAGHSLINLNCLVLGDHCENIFTVKIALMDTVNNLQELIKKKKTAFCDLDADVLQLWKVDLPVNDSLEHTVNELELDPQKVLLTVNGMFKFFDSPQYKHLHIVVEPRLPYGNRSHL</sequence>
<evidence type="ECO:0000313" key="6">
    <source>
        <dbReference type="Proteomes" id="UP001195769"/>
    </source>
</evidence>
<dbReference type="Proteomes" id="UP001195769">
    <property type="component" value="Unassembled WGS sequence"/>
</dbReference>
<keyword evidence="3" id="KW-0964">Secreted</keyword>
<dbReference type="EMBL" id="JABBWK010000037">
    <property type="protein sequence ID" value="KAG1898722.1"/>
    <property type="molecule type" value="Genomic_DNA"/>
</dbReference>
<dbReference type="AlphaFoldDB" id="A0AAD4HJE4"/>
<comment type="caution">
    <text evidence="5">The sequence shown here is derived from an EMBL/GenBank/DDBJ whole genome shotgun (WGS) entry which is preliminary data.</text>
</comment>
<dbReference type="GO" id="GO:0005576">
    <property type="term" value="C:extracellular region"/>
    <property type="evidence" value="ECO:0007669"/>
    <property type="project" value="UniProtKB-SubCell"/>
</dbReference>
<evidence type="ECO:0000259" key="4">
    <source>
        <dbReference type="Pfam" id="PF20147"/>
    </source>
</evidence>
<dbReference type="InterPro" id="IPR045379">
    <property type="entry name" value="Crinkler_N"/>
</dbReference>
<dbReference type="GeneID" id="64661611"/>
<accession>A0AAD4HJE4</accession>
<reference evidence="5" key="1">
    <citation type="journal article" date="2020" name="New Phytol.">
        <title>Comparative genomics reveals dynamic genome evolution in host specialist ectomycorrhizal fungi.</title>
        <authorList>
            <person name="Lofgren L.A."/>
            <person name="Nguyen N.H."/>
            <person name="Vilgalys R."/>
            <person name="Ruytinx J."/>
            <person name="Liao H.L."/>
            <person name="Branco S."/>
            <person name="Kuo A."/>
            <person name="LaButti K."/>
            <person name="Lipzen A."/>
            <person name="Andreopoulos W."/>
            <person name="Pangilinan J."/>
            <person name="Riley R."/>
            <person name="Hundley H."/>
            <person name="Na H."/>
            <person name="Barry K."/>
            <person name="Grigoriev I.V."/>
            <person name="Stajich J.E."/>
            <person name="Kennedy P.G."/>
        </authorList>
    </citation>
    <scope>NUCLEOTIDE SEQUENCE</scope>
    <source>
        <strain evidence="5">FC203</strain>
    </source>
</reference>
<evidence type="ECO:0000256" key="1">
    <source>
        <dbReference type="ARBA" id="ARBA00004340"/>
    </source>
</evidence>
<name>A0AAD4HJE4_9AGAM</name>
<dbReference type="Pfam" id="PF20147">
    <property type="entry name" value="Crinkler"/>
    <property type="match status" value="2"/>
</dbReference>
<organism evidence="5 6">
    <name type="scientific">Suillus fuscotomentosus</name>
    <dbReference type="NCBI Taxonomy" id="1912939"/>
    <lineage>
        <taxon>Eukaryota</taxon>
        <taxon>Fungi</taxon>
        <taxon>Dikarya</taxon>
        <taxon>Basidiomycota</taxon>
        <taxon>Agaricomycotina</taxon>
        <taxon>Agaricomycetes</taxon>
        <taxon>Agaricomycetidae</taxon>
        <taxon>Boletales</taxon>
        <taxon>Suillineae</taxon>
        <taxon>Suillaceae</taxon>
        <taxon>Suillus</taxon>
    </lineage>
</organism>
<keyword evidence="6" id="KW-1185">Reference proteome</keyword>
<comment type="subcellular location">
    <subcellularLocation>
        <location evidence="1">Host cell</location>
    </subcellularLocation>
    <subcellularLocation>
        <location evidence="2">Secreted</location>
    </subcellularLocation>
</comment>
<dbReference type="GO" id="GO:0043657">
    <property type="term" value="C:host cell"/>
    <property type="evidence" value="ECO:0007669"/>
    <property type="project" value="UniProtKB-SubCell"/>
</dbReference>
<protein>
    <recommendedName>
        <fullName evidence="4">Crinkler effector protein N-terminal domain-containing protein</fullName>
    </recommendedName>
</protein>
<gene>
    <name evidence="5" type="ORF">F5891DRAFT_1190511</name>
</gene>
<dbReference type="RefSeq" id="XP_041224298.1">
    <property type="nucleotide sequence ID" value="XM_041367313.1"/>
</dbReference>
<proteinExistence type="predicted"/>
<evidence type="ECO:0000256" key="2">
    <source>
        <dbReference type="ARBA" id="ARBA00004613"/>
    </source>
</evidence>
<feature type="domain" description="Crinkler effector protein N-terminal" evidence="4">
    <location>
        <begin position="118"/>
        <end position="216"/>
    </location>
</feature>
<feature type="domain" description="Crinkler effector protein N-terminal" evidence="4">
    <location>
        <begin position="10"/>
        <end position="108"/>
    </location>
</feature>